<dbReference type="EnsemblPlants" id="LPERR07G01390.1">
    <property type="protein sequence ID" value="LPERR07G01390.1"/>
    <property type="gene ID" value="LPERR07G01390"/>
</dbReference>
<protein>
    <submittedName>
        <fullName evidence="1">Uncharacterized protein</fullName>
    </submittedName>
</protein>
<dbReference type="Proteomes" id="UP000032180">
    <property type="component" value="Chromosome 7"/>
</dbReference>
<reference evidence="1" key="3">
    <citation type="submission" date="2015-04" db="UniProtKB">
        <authorList>
            <consortium name="EnsemblPlants"/>
        </authorList>
    </citation>
    <scope>IDENTIFICATION</scope>
</reference>
<dbReference type="AlphaFoldDB" id="A0A0D9WV16"/>
<reference evidence="1 2" key="1">
    <citation type="submission" date="2012-08" db="EMBL/GenBank/DDBJ databases">
        <title>Oryza genome evolution.</title>
        <authorList>
            <person name="Wing R.A."/>
        </authorList>
    </citation>
    <scope>NUCLEOTIDE SEQUENCE</scope>
</reference>
<dbReference type="HOGENOM" id="CLU_2743677_0_0_1"/>
<accession>A0A0D9WV16</accession>
<dbReference type="Gramene" id="LPERR07G01390.1">
    <property type="protein sequence ID" value="LPERR07G01390.1"/>
    <property type="gene ID" value="LPERR07G01390"/>
</dbReference>
<organism evidence="1 2">
    <name type="scientific">Leersia perrieri</name>
    <dbReference type="NCBI Taxonomy" id="77586"/>
    <lineage>
        <taxon>Eukaryota</taxon>
        <taxon>Viridiplantae</taxon>
        <taxon>Streptophyta</taxon>
        <taxon>Embryophyta</taxon>
        <taxon>Tracheophyta</taxon>
        <taxon>Spermatophyta</taxon>
        <taxon>Magnoliopsida</taxon>
        <taxon>Liliopsida</taxon>
        <taxon>Poales</taxon>
        <taxon>Poaceae</taxon>
        <taxon>BOP clade</taxon>
        <taxon>Oryzoideae</taxon>
        <taxon>Oryzeae</taxon>
        <taxon>Oryzinae</taxon>
        <taxon>Leersia</taxon>
    </lineage>
</organism>
<evidence type="ECO:0000313" key="1">
    <source>
        <dbReference type="EnsemblPlants" id="LPERR07G01390.1"/>
    </source>
</evidence>
<name>A0A0D9WV16_9ORYZ</name>
<evidence type="ECO:0000313" key="2">
    <source>
        <dbReference type="Proteomes" id="UP000032180"/>
    </source>
</evidence>
<proteinExistence type="predicted"/>
<reference evidence="2" key="2">
    <citation type="submission" date="2013-12" db="EMBL/GenBank/DDBJ databases">
        <authorList>
            <person name="Yu Y."/>
            <person name="Lee S."/>
            <person name="de Baynast K."/>
            <person name="Wissotski M."/>
            <person name="Liu L."/>
            <person name="Talag J."/>
            <person name="Goicoechea J."/>
            <person name="Angelova A."/>
            <person name="Jetty R."/>
            <person name="Kudrna D."/>
            <person name="Golser W."/>
            <person name="Rivera L."/>
            <person name="Zhang J."/>
            <person name="Wing R."/>
        </authorList>
    </citation>
    <scope>NUCLEOTIDE SEQUENCE</scope>
</reference>
<sequence length="71" mass="7860">MRNSLLAVPPPLLPGHVACTCVVFHHTLQQHVSASSANQWTTSDLPLIGCLKCKVQLNLRHLQPFQVILHT</sequence>
<keyword evidence="2" id="KW-1185">Reference proteome</keyword>